<dbReference type="Proteomes" id="UP000011135">
    <property type="component" value="Unassembled WGS sequence"/>
</dbReference>
<accession>L8JS54</accession>
<proteinExistence type="predicted"/>
<dbReference type="EMBL" id="AMZN01000055">
    <property type="protein sequence ID" value="ELR70304.1"/>
    <property type="molecule type" value="Genomic_DNA"/>
</dbReference>
<evidence type="ECO:0000313" key="1">
    <source>
        <dbReference type="EMBL" id="ELR70304.1"/>
    </source>
</evidence>
<keyword evidence="2" id="KW-1185">Reference proteome</keyword>
<name>L8JS54_9BACT</name>
<evidence type="ECO:0000313" key="2">
    <source>
        <dbReference type="Proteomes" id="UP000011135"/>
    </source>
</evidence>
<sequence length="44" mass="5127">MNNRGDYYTELTWVMKKNIVVGGVVSWFLIVHDQGKVMDRLSII</sequence>
<gene>
    <name evidence="1" type="ORF">C900_03989</name>
</gene>
<protein>
    <submittedName>
        <fullName evidence="1">Uncharacterized protein</fullName>
    </submittedName>
</protein>
<comment type="caution">
    <text evidence="1">The sequence shown here is derived from an EMBL/GenBank/DDBJ whole genome shotgun (WGS) entry which is preliminary data.</text>
</comment>
<reference evidence="1 2" key="1">
    <citation type="submission" date="2012-12" db="EMBL/GenBank/DDBJ databases">
        <title>Genome assembly of Fulvivirga imtechensis AK7.</title>
        <authorList>
            <person name="Nupur N."/>
            <person name="Khatri I."/>
            <person name="Kumar R."/>
            <person name="Subramanian S."/>
            <person name="Pinnaka A."/>
        </authorList>
    </citation>
    <scope>NUCLEOTIDE SEQUENCE [LARGE SCALE GENOMIC DNA]</scope>
    <source>
        <strain evidence="1 2">AK7</strain>
    </source>
</reference>
<dbReference type="AlphaFoldDB" id="L8JS54"/>
<organism evidence="1 2">
    <name type="scientific">Fulvivirga imtechensis AK7</name>
    <dbReference type="NCBI Taxonomy" id="1237149"/>
    <lineage>
        <taxon>Bacteria</taxon>
        <taxon>Pseudomonadati</taxon>
        <taxon>Bacteroidota</taxon>
        <taxon>Cytophagia</taxon>
        <taxon>Cytophagales</taxon>
        <taxon>Fulvivirgaceae</taxon>
        <taxon>Fulvivirga</taxon>
    </lineage>
</organism>